<keyword evidence="2" id="KW-1185">Reference proteome</keyword>
<evidence type="ECO:0000313" key="1">
    <source>
        <dbReference type="EMBL" id="KAJ7327902.1"/>
    </source>
</evidence>
<gene>
    <name evidence="1" type="ORF">DFH08DRAFT_816069</name>
</gene>
<dbReference type="EMBL" id="JARIHO010000040">
    <property type="protein sequence ID" value="KAJ7327902.1"/>
    <property type="molecule type" value="Genomic_DNA"/>
</dbReference>
<accession>A0AAD6ZKY3</accession>
<protein>
    <submittedName>
        <fullName evidence="1">Uncharacterized protein</fullName>
    </submittedName>
</protein>
<sequence length="255" mass="29170">MEFKEVRSRLSIAATFDLNYLCRHIIKEDGSGPPFGRPFGMDSSTSATSFFETVSMSTQWKEALANCCTLPTSMDTTKLFPYSYTMVLTWTLATRRVLHLSSPLSLVAGTVFKYSLPEEGTSMRREAPVAPHYMQPYRDKHTTFTDYWLRAVLIPELAWESTSSRNRERRQWQRYLLRSSGGIRNALCRATRERNETVVQLLLKFDDGDSHGEQYVGALSDALAEVSGKIDDRDIAVTHRIRRQREQATRPADLE</sequence>
<name>A0AAD6ZKY3_9AGAR</name>
<dbReference type="Proteomes" id="UP001218218">
    <property type="component" value="Unassembled WGS sequence"/>
</dbReference>
<comment type="caution">
    <text evidence="1">The sequence shown here is derived from an EMBL/GenBank/DDBJ whole genome shotgun (WGS) entry which is preliminary data.</text>
</comment>
<evidence type="ECO:0000313" key="2">
    <source>
        <dbReference type="Proteomes" id="UP001218218"/>
    </source>
</evidence>
<reference evidence="1" key="1">
    <citation type="submission" date="2023-03" db="EMBL/GenBank/DDBJ databases">
        <title>Massive genome expansion in bonnet fungi (Mycena s.s.) driven by repeated elements and novel gene families across ecological guilds.</title>
        <authorList>
            <consortium name="Lawrence Berkeley National Laboratory"/>
            <person name="Harder C.B."/>
            <person name="Miyauchi S."/>
            <person name="Viragh M."/>
            <person name="Kuo A."/>
            <person name="Thoen E."/>
            <person name="Andreopoulos B."/>
            <person name="Lu D."/>
            <person name="Skrede I."/>
            <person name="Drula E."/>
            <person name="Henrissat B."/>
            <person name="Morin E."/>
            <person name="Kohler A."/>
            <person name="Barry K."/>
            <person name="LaButti K."/>
            <person name="Morin E."/>
            <person name="Salamov A."/>
            <person name="Lipzen A."/>
            <person name="Mereny Z."/>
            <person name="Hegedus B."/>
            <person name="Baldrian P."/>
            <person name="Stursova M."/>
            <person name="Weitz H."/>
            <person name="Taylor A."/>
            <person name="Grigoriev I.V."/>
            <person name="Nagy L.G."/>
            <person name="Martin F."/>
            <person name="Kauserud H."/>
        </authorList>
    </citation>
    <scope>NUCLEOTIDE SEQUENCE</scope>
    <source>
        <strain evidence="1">CBHHK002</strain>
    </source>
</reference>
<organism evidence="1 2">
    <name type="scientific">Mycena albidolilacea</name>
    <dbReference type="NCBI Taxonomy" id="1033008"/>
    <lineage>
        <taxon>Eukaryota</taxon>
        <taxon>Fungi</taxon>
        <taxon>Dikarya</taxon>
        <taxon>Basidiomycota</taxon>
        <taxon>Agaricomycotina</taxon>
        <taxon>Agaricomycetes</taxon>
        <taxon>Agaricomycetidae</taxon>
        <taxon>Agaricales</taxon>
        <taxon>Marasmiineae</taxon>
        <taxon>Mycenaceae</taxon>
        <taxon>Mycena</taxon>
    </lineage>
</organism>
<dbReference type="AlphaFoldDB" id="A0AAD6ZKY3"/>
<proteinExistence type="predicted"/>